<evidence type="ECO:0000313" key="1">
    <source>
        <dbReference type="EMBL" id="CDF39711.1"/>
    </source>
</evidence>
<dbReference type="RefSeq" id="XP_005710005.1">
    <property type="nucleotide sequence ID" value="XM_005709948.1"/>
</dbReference>
<organism evidence="1 2">
    <name type="scientific">Chondrus crispus</name>
    <name type="common">Carrageen Irish moss</name>
    <name type="synonym">Polymorpha crispa</name>
    <dbReference type="NCBI Taxonomy" id="2769"/>
    <lineage>
        <taxon>Eukaryota</taxon>
        <taxon>Rhodophyta</taxon>
        <taxon>Florideophyceae</taxon>
        <taxon>Rhodymeniophycidae</taxon>
        <taxon>Gigartinales</taxon>
        <taxon>Gigartinaceae</taxon>
        <taxon>Chondrus</taxon>
    </lineage>
</organism>
<proteinExistence type="predicted"/>
<dbReference type="Gramene" id="CDF39711">
    <property type="protein sequence ID" value="CDF39711"/>
    <property type="gene ID" value="CHC_T00006757001"/>
</dbReference>
<dbReference type="OrthoDB" id="10599976at2759"/>
<protein>
    <submittedName>
        <fullName evidence="1">Uncharacterized protein</fullName>
    </submittedName>
</protein>
<evidence type="ECO:0000313" key="2">
    <source>
        <dbReference type="Proteomes" id="UP000012073"/>
    </source>
</evidence>
<dbReference type="KEGG" id="ccp:CHC_T00006757001"/>
<name>R7QQF0_CHOCR</name>
<dbReference type="Proteomes" id="UP000012073">
    <property type="component" value="Unassembled WGS sequence"/>
</dbReference>
<sequence length="413" mass="46425">MVESENSKFQVSSKRIGASRRTITSVVALARACTVNLCPFPEGQRNVPTTNLVALGQRGRGNCGTISHCCRSAGPVLCLWNLLSFHNLTPFLQMTERKRVLAQARAEELFSSGKHLPSDKDTSARPQKMRKVSVTAKKLGLGKEEWNRLKPEPLKKMLKQYSKQLAKQVERDWWRGYDEQVATVSKWATALHEPLQAVLDIGVGKRHAIEQCNDVLCLVGDNWRDMCATPCRVSIAGMMGNEVCVRLRLPWGREKRFNAFFLERPLEDMVGFVWRMLLRVAAVEAGRGELSREVVFRGIKDAVDNGVTLRSGEVAGWADIADGVEELEAPSDGVMNGNVDGSELDALVEQGENWKGLESRIRIFRMRERLDPRGGKDSKTTAITSFRGRFAFLRIERCRVAKSESVLWQRLEP</sequence>
<gene>
    <name evidence="1" type="ORF">CHC_T00006757001</name>
</gene>
<keyword evidence="2" id="KW-1185">Reference proteome</keyword>
<dbReference type="EMBL" id="HG002070">
    <property type="protein sequence ID" value="CDF39711.1"/>
    <property type="molecule type" value="Genomic_DNA"/>
</dbReference>
<dbReference type="AlphaFoldDB" id="R7QQF0"/>
<dbReference type="GeneID" id="17317737"/>
<reference evidence="2" key="1">
    <citation type="journal article" date="2013" name="Proc. Natl. Acad. Sci. U.S.A.">
        <title>Genome structure and metabolic features in the red seaweed Chondrus crispus shed light on evolution of the Archaeplastida.</title>
        <authorList>
            <person name="Collen J."/>
            <person name="Porcel B."/>
            <person name="Carre W."/>
            <person name="Ball S.G."/>
            <person name="Chaparro C."/>
            <person name="Tonon T."/>
            <person name="Barbeyron T."/>
            <person name="Michel G."/>
            <person name="Noel B."/>
            <person name="Valentin K."/>
            <person name="Elias M."/>
            <person name="Artiguenave F."/>
            <person name="Arun A."/>
            <person name="Aury J.M."/>
            <person name="Barbosa-Neto J.F."/>
            <person name="Bothwell J.H."/>
            <person name="Bouget F.Y."/>
            <person name="Brillet L."/>
            <person name="Cabello-Hurtado F."/>
            <person name="Capella-Gutierrez S."/>
            <person name="Charrier B."/>
            <person name="Cladiere L."/>
            <person name="Cock J.M."/>
            <person name="Coelho S.M."/>
            <person name="Colleoni C."/>
            <person name="Czjzek M."/>
            <person name="Da Silva C."/>
            <person name="Delage L."/>
            <person name="Denoeud F."/>
            <person name="Deschamps P."/>
            <person name="Dittami S.M."/>
            <person name="Gabaldon T."/>
            <person name="Gachon C.M."/>
            <person name="Groisillier A."/>
            <person name="Herve C."/>
            <person name="Jabbari K."/>
            <person name="Katinka M."/>
            <person name="Kloareg B."/>
            <person name="Kowalczyk N."/>
            <person name="Labadie K."/>
            <person name="Leblanc C."/>
            <person name="Lopez P.J."/>
            <person name="McLachlan D.H."/>
            <person name="Meslet-Cladiere L."/>
            <person name="Moustafa A."/>
            <person name="Nehr Z."/>
            <person name="Nyvall Collen P."/>
            <person name="Panaud O."/>
            <person name="Partensky F."/>
            <person name="Poulain J."/>
            <person name="Rensing S.A."/>
            <person name="Rousvoal S."/>
            <person name="Samson G."/>
            <person name="Symeonidi A."/>
            <person name="Weissenbach J."/>
            <person name="Zambounis A."/>
            <person name="Wincker P."/>
            <person name="Boyen C."/>
        </authorList>
    </citation>
    <scope>NUCLEOTIDE SEQUENCE [LARGE SCALE GENOMIC DNA]</scope>
    <source>
        <strain evidence="2">cv. Stackhouse</strain>
    </source>
</reference>
<accession>R7QQF0</accession>